<dbReference type="AlphaFoldDB" id="A0A345PF60"/>
<evidence type="ECO:0000256" key="3">
    <source>
        <dbReference type="ARBA" id="ARBA00023125"/>
    </source>
</evidence>
<proteinExistence type="predicted"/>
<name>A0A345PF60_9BACI</name>
<evidence type="ECO:0000256" key="2">
    <source>
        <dbReference type="ARBA" id="ARBA00023015"/>
    </source>
</evidence>
<evidence type="ECO:0000256" key="1">
    <source>
        <dbReference type="ARBA" id="ARBA00022553"/>
    </source>
</evidence>
<dbReference type="CDD" id="cd17535">
    <property type="entry name" value="REC_NarL-like"/>
    <property type="match status" value="1"/>
</dbReference>
<dbReference type="Gene3D" id="3.40.50.2300">
    <property type="match status" value="1"/>
</dbReference>
<dbReference type="PROSITE" id="PS50043">
    <property type="entry name" value="HTH_LUXR_2"/>
    <property type="match status" value="1"/>
</dbReference>
<dbReference type="InterPro" id="IPR011006">
    <property type="entry name" value="CheY-like_superfamily"/>
</dbReference>
<dbReference type="PANTHER" id="PTHR43214">
    <property type="entry name" value="TWO-COMPONENT RESPONSE REGULATOR"/>
    <property type="match status" value="1"/>
</dbReference>
<dbReference type="EMBL" id="CP024848">
    <property type="protein sequence ID" value="AXI08640.1"/>
    <property type="molecule type" value="Genomic_DNA"/>
</dbReference>
<protein>
    <submittedName>
        <fullName evidence="8">DNA-binding response regulator</fullName>
    </submittedName>
</protein>
<evidence type="ECO:0000313" key="9">
    <source>
        <dbReference type="Proteomes" id="UP000253908"/>
    </source>
</evidence>
<evidence type="ECO:0000256" key="4">
    <source>
        <dbReference type="ARBA" id="ARBA00023163"/>
    </source>
</evidence>
<evidence type="ECO:0000256" key="5">
    <source>
        <dbReference type="PROSITE-ProRule" id="PRU00169"/>
    </source>
</evidence>
<keyword evidence="3 8" id="KW-0238">DNA-binding</keyword>
<dbReference type="GO" id="GO:0000160">
    <property type="term" value="P:phosphorelay signal transduction system"/>
    <property type="evidence" value="ECO:0007669"/>
    <property type="project" value="InterPro"/>
</dbReference>
<dbReference type="PRINTS" id="PR00038">
    <property type="entry name" value="HTHLUXR"/>
</dbReference>
<keyword evidence="1 5" id="KW-0597">Phosphoprotein</keyword>
<evidence type="ECO:0000259" key="7">
    <source>
        <dbReference type="PROSITE" id="PS50110"/>
    </source>
</evidence>
<accession>A0A345PF60</accession>
<dbReference type="SMART" id="SM00448">
    <property type="entry name" value="REC"/>
    <property type="match status" value="1"/>
</dbReference>
<keyword evidence="9" id="KW-1185">Reference proteome</keyword>
<reference evidence="9" key="1">
    <citation type="submission" date="2017-11" db="EMBL/GenBank/DDBJ databases">
        <authorList>
            <person name="Zhu W."/>
        </authorList>
    </citation>
    <scope>NUCLEOTIDE SEQUENCE [LARGE SCALE GENOMIC DNA]</scope>
    <source>
        <strain evidence="9">160</strain>
    </source>
</reference>
<dbReference type="Proteomes" id="UP000253908">
    <property type="component" value="Chromosome"/>
</dbReference>
<dbReference type="InterPro" id="IPR000792">
    <property type="entry name" value="Tscrpt_reg_LuxR_C"/>
</dbReference>
<dbReference type="Pfam" id="PF00196">
    <property type="entry name" value="GerE"/>
    <property type="match status" value="1"/>
</dbReference>
<dbReference type="RefSeq" id="WP_114915937.1">
    <property type="nucleotide sequence ID" value="NZ_CP024848.1"/>
</dbReference>
<dbReference type="CDD" id="cd06170">
    <property type="entry name" value="LuxR_C_like"/>
    <property type="match status" value="1"/>
</dbReference>
<keyword evidence="2" id="KW-0805">Transcription regulation</keyword>
<dbReference type="OrthoDB" id="9780153at2"/>
<dbReference type="Pfam" id="PF00072">
    <property type="entry name" value="Response_reg"/>
    <property type="match status" value="1"/>
</dbReference>
<evidence type="ECO:0000259" key="6">
    <source>
        <dbReference type="PROSITE" id="PS50043"/>
    </source>
</evidence>
<dbReference type="PANTHER" id="PTHR43214:SF43">
    <property type="entry name" value="TWO-COMPONENT RESPONSE REGULATOR"/>
    <property type="match status" value="1"/>
</dbReference>
<dbReference type="SMART" id="SM00421">
    <property type="entry name" value="HTH_LUXR"/>
    <property type="match status" value="1"/>
</dbReference>
<sequence>MWRVLLVEDQPIVRQGLKVILEQDENITVTHQAENGREAIGILEKHLIDFIMMDIRMPEMNGIEATRKIKKQWPNIKILILTTFNDDEYALNALKEGANGFLLKTSEPRKLIEAVYSCMNGGLTIHDEVAAKVMPRLLQSTNKPQMAIELTPKEIAITRLIGEGKTNKEIAEEVFLSIGTVKNYLTTILQKIGLRDRTQLAIYAVKYDIGN</sequence>
<evidence type="ECO:0000313" key="8">
    <source>
        <dbReference type="EMBL" id="AXI08640.1"/>
    </source>
</evidence>
<gene>
    <name evidence="8" type="ORF">CUC15_06820</name>
</gene>
<feature type="domain" description="Response regulatory" evidence="7">
    <location>
        <begin position="3"/>
        <end position="119"/>
    </location>
</feature>
<dbReference type="InterPro" id="IPR058245">
    <property type="entry name" value="NreC/VraR/RcsB-like_REC"/>
</dbReference>
<organism evidence="8 9">
    <name type="scientific">Oceanobacillus zhaokaii</name>
    <dbReference type="NCBI Taxonomy" id="2052660"/>
    <lineage>
        <taxon>Bacteria</taxon>
        <taxon>Bacillati</taxon>
        <taxon>Bacillota</taxon>
        <taxon>Bacilli</taxon>
        <taxon>Bacillales</taxon>
        <taxon>Bacillaceae</taxon>
        <taxon>Oceanobacillus</taxon>
    </lineage>
</organism>
<dbReference type="InterPro" id="IPR039420">
    <property type="entry name" value="WalR-like"/>
</dbReference>
<dbReference type="PROSITE" id="PS50110">
    <property type="entry name" value="RESPONSE_REGULATORY"/>
    <property type="match status" value="1"/>
</dbReference>
<dbReference type="GO" id="GO:0006355">
    <property type="term" value="P:regulation of DNA-templated transcription"/>
    <property type="evidence" value="ECO:0007669"/>
    <property type="project" value="InterPro"/>
</dbReference>
<feature type="domain" description="HTH luxR-type" evidence="6">
    <location>
        <begin position="143"/>
        <end position="208"/>
    </location>
</feature>
<dbReference type="InterPro" id="IPR001789">
    <property type="entry name" value="Sig_transdc_resp-reg_receiver"/>
</dbReference>
<dbReference type="GO" id="GO:0003677">
    <property type="term" value="F:DNA binding"/>
    <property type="evidence" value="ECO:0007669"/>
    <property type="project" value="UniProtKB-KW"/>
</dbReference>
<dbReference type="SUPFAM" id="SSF52172">
    <property type="entry name" value="CheY-like"/>
    <property type="match status" value="1"/>
</dbReference>
<feature type="modified residue" description="4-aspartylphosphate" evidence="5">
    <location>
        <position position="54"/>
    </location>
</feature>
<dbReference type="KEGG" id="ocn:CUC15_06820"/>
<keyword evidence="4" id="KW-0804">Transcription</keyword>